<geneLocation type="plastid" evidence="4"/>
<dbReference type="AlphaFoldDB" id="A0A222AI49"/>
<keyword evidence="3 4" id="KW-0934">Plastid</keyword>
<gene>
    <name evidence="4" type="primary">orf403</name>
</gene>
<proteinExistence type="predicted"/>
<evidence type="ECO:0000256" key="1">
    <source>
        <dbReference type="ARBA" id="ARBA00004229"/>
    </source>
</evidence>
<dbReference type="Gene3D" id="3.40.1350.100">
    <property type="match status" value="1"/>
</dbReference>
<dbReference type="PANTHER" id="PTHR33926:SF4">
    <property type="entry name" value="PROTEIN TIC 22, CHLOROPLASTIC"/>
    <property type="match status" value="1"/>
</dbReference>
<name>A0A222AI49_9CRYP</name>
<protein>
    <submittedName>
        <fullName evidence="4">Uncharacterized protein</fullName>
    </submittedName>
</protein>
<dbReference type="InterPro" id="IPR007378">
    <property type="entry name" value="Tic22-like"/>
</dbReference>
<organism evidence="4">
    <name type="scientific">Chroomonas placoidea</name>
    <dbReference type="NCBI Taxonomy" id="173977"/>
    <lineage>
        <taxon>Eukaryota</taxon>
        <taxon>Cryptophyceae</taxon>
        <taxon>Pyrenomonadales</taxon>
        <taxon>Chroomonadaceae</taxon>
        <taxon>Chroomonas</taxon>
    </lineage>
</organism>
<evidence type="ECO:0000256" key="3">
    <source>
        <dbReference type="ARBA" id="ARBA00022640"/>
    </source>
</evidence>
<dbReference type="Pfam" id="PF04278">
    <property type="entry name" value="Tic22"/>
    <property type="match status" value="1"/>
</dbReference>
<evidence type="ECO:0000256" key="2">
    <source>
        <dbReference type="ARBA" id="ARBA00022528"/>
    </source>
</evidence>
<reference evidence="4" key="1">
    <citation type="journal article" date="2017" name="Genome Biol. Evol.">
        <title>Evolutionary Dynamics of Cryptophyte Plastid Genomes.</title>
        <authorList>
            <person name="Kim J.I."/>
            <person name="Moore C.E."/>
            <person name="Archibald J.M."/>
            <person name="Bhattacharya D."/>
            <person name="Yi G."/>
            <person name="Yoon H.S."/>
            <person name="Shin W."/>
        </authorList>
    </citation>
    <scope>NUCLEOTIDE SEQUENCE</scope>
    <source>
        <strain evidence="4">CCAP978/8</strain>
    </source>
</reference>
<dbReference type="EMBL" id="KY856941">
    <property type="protein sequence ID" value="ASO76046.1"/>
    <property type="molecule type" value="Genomic_DNA"/>
</dbReference>
<comment type="subcellular location">
    <subcellularLocation>
        <location evidence="1">Plastid</location>
        <location evidence="1">Chloroplast</location>
    </subcellularLocation>
</comment>
<sequence length="412" mass="47736">MIFNLFSNISHTHGELEILQHVTWKRRLTPPFVYTTAPTVGDPVANLLENIKNRNIDVVIPTKREAIPNLWNGKRKESVQVPIKPEKTNVNIKLPTKLPWEGRSPNFPTAQQKLILKTLRMIPVYTVVTQENELIMALPRDTEYGNVFTWLYKKYYEYFVWKEDNGPISIALFFMNKEDASLYMQSVGKNDTKAAEKGKIRIQTTSLDQVYYLNKTFPMGQQARLIADLEEVGKAIFSYIPSKINAPHVKQTYTKNEFVGTPIYTINLHSSKNGYDKIDANVVKTEVNQYVNRVFFKLEDAHLAWEKICTTNKKANLPIRPKIEIYNLEEYVEDLEKSPVKIVKKIQFTPSFKTIRPIKTDAEPVFEKETTPDSNSNIKLLRAFKYEKLVNFYKGLVWLFTSDALPTEDNAW</sequence>
<evidence type="ECO:0000313" key="4">
    <source>
        <dbReference type="EMBL" id="ASO76046.1"/>
    </source>
</evidence>
<dbReference type="GO" id="GO:0009507">
    <property type="term" value="C:chloroplast"/>
    <property type="evidence" value="ECO:0007669"/>
    <property type="project" value="UniProtKB-SubCell"/>
</dbReference>
<keyword evidence="2" id="KW-0150">Chloroplast</keyword>
<dbReference type="GO" id="GO:0015031">
    <property type="term" value="P:protein transport"/>
    <property type="evidence" value="ECO:0007669"/>
    <property type="project" value="InterPro"/>
</dbReference>
<dbReference type="PANTHER" id="PTHR33926">
    <property type="entry name" value="PROTEIN TIC 22, CHLOROPLASTIC"/>
    <property type="match status" value="1"/>
</dbReference>
<accession>A0A222AI49</accession>
<dbReference type="GeneID" id="33910204"/>
<dbReference type="RefSeq" id="YP_009420407.1">
    <property type="nucleotide sequence ID" value="NC_035721.1"/>
</dbReference>